<dbReference type="Gene3D" id="3.20.20.70">
    <property type="entry name" value="Aldolase class I"/>
    <property type="match status" value="1"/>
</dbReference>
<dbReference type="HOGENOM" id="CLU_038732_9_0_1"/>
<sequence length="368" mass="39153">MSGSLQQLSARLTSRFPWTSAPLIVAAPMRVLAGPRLAVAVSAAGGFGFIGPAAKTKAMKDDLEEARQLIKESVELRDKLSDIAASSSPSNLPIGVGFQLWSDDLATAAQLVQQYRPSVAWLYAPRDEQKDYALWSSTLRRASPDIAIWIQIGTVAEAELLSKLAQVPDAIVVQGAEAGGHGRAHDGLGLLALLPEVAQVLQQNGHENIPLIAAGGIVNGRGAAAALCLGATGVAIGTRFLAATEARISRGYQQEIVRARDGGANTTRTVLYNQLRGTVGWPEQYAPRTIINRSYVDHVNGVPFDTLQKLHDEVVVRGDQAWGPEGRVATYAGASVGLIHDVRPAASLVRDIQRDTVRVLQSLQGGKL</sequence>
<dbReference type="Proteomes" id="UP000019478">
    <property type="component" value="Unassembled WGS sequence"/>
</dbReference>
<dbReference type="SUPFAM" id="SSF51412">
    <property type="entry name" value="Inosine monophosphate dehydrogenase (IMPDH)"/>
    <property type="match status" value="1"/>
</dbReference>
<comment type="caution">
    <text evidence="4">The sequence shown here is derived from an EMBL/GenBank/DDBJ whole genome shotgun (WGS) entry which is preliminary data.</text>
</comment>
<dbReference type="OrthoDB" id="2349068at2759"/>
<evidence type="ECO:0000313" key="5">
    <source>
        <dbReference type="Proteomes" id="UP000019478"/>
    </source>
</evidence>
<keyword evidence="1" id="KW-0285">Flavoprotein</keyword>
<dbReference type="RefSeq" id="XP_007729163.1">
    <property type="nucleotide sequence ID" value="XM_007730973.1"/>
</dbReference>
<keyword evidence="5" id="KW-1185">Reference proteome</keyword>
<dbReference type="CDD" id="cd04730">
    <property type="entry name" value="NPD_like"/>
    <property type="match status" value="1"/>
</dbReference>
<dbReference type="AlphaFoldDB" id="W9YIA0"/>
<organism evidence="4 5">
    <name type="scientific">Capronia epimyces CBS 606.96</name>
    <dbReference type="NCBI Taxonomy" id="1182542"/>
    <lineage>
        <taxon>Eukaryota</taxon>
        <taxon>Fungi</taxon>
        <taxon>Dikarya</taxon>
        <taxon>Ascomycota</taxon>
        <taxon>Pezizomycotina</taxon>
        <taxon>Eurotiomycetes</taxon>
        <taxon>Chaetothyriomycetidae</taxon>
        <taxon>Chaetothyriales</taxon>
        <taxon>Herpotrichiellaceae</taxon>
        <taxon>Capronia</taxon>
    </lineage>
</organism>
<dbReference type="eggNOG" id="ENOG502RHJM">
    <property type="taxonomic scope" value="Eukaryota"/>
</dbReference>
<name>W9YIA0_9EURO</name>
<proteinExistence type="predicted"/>
<dbReference type="PANTHER" id="PTHR32332">
    <property type="entry name" value="2-NITROPROPANE DIOXYGENASE"/>
    <property type="match status" value="1"/>
</dbReference>
<dbReference type="PANTHER" id="PTHR32332:SF34">
    <property type="entry name" value="2-NITROPROPANE DIOXYGENASE FAMILY, PUTATIVE-RELATED"/>
    <property type="match status" value="1"/>
</dbReference>
<dbReference type="Pfam" id="PF03060">
    <property type="entry name" value="NMO"/>
    <property type="match status" value="1"/>
</dbReference>
<evidence type="ECO:0000313" key="4">
    <source>
        <dbReference type="EMBL" id="EXJ92273.1"/>
    </source>
</evidence>
<evidence type="ECO:0000256" key="1">
    <source>
        <dbReference type="ARBA" id="ARBA00022630"/>
    </source>
</evidence>
<dbReference type="GeneID" id="19164963"/>
<reference evidence="4 5" key="1">
    <citation type="submission" date="2013-03" db="EMBL/GenBank/DDBJ databases">
        <title>The Genome Sequence of Capronia epimyces CBS 606.96.</title>
        <authorList>
            <consortium name="The Broad Institute Genomics Platform"/>
            <person name="Cuomo C."/>
            <person name="de Hoog S."/>
            <person name="Gorbushina A."/>
            <person name="Walker B."/>
            <person name="Young S.K."/>
            <person name="Zeng Q."/>
            <person name="Gargeya S."/>
            <person name="Fitzgerald M."/>
            <person name="Haas B."/>
            <person name="Abouelleil A."/>
            <person name="Allen A.W."/>
            <person name="Alvarado L."/>
            <person name="Arachchi H.M."/>
            <person name="Berlin A.M."/>
            <person name="Chapman S.B."/>
            <person name="Gainer-Dewar J."/>
            <person name="Goldberg J."/>
            <person name="Griggs A."/>
            <person name="Gujja S."/>
            <person name="Hansen M."/>
            <person name="Howarth C."/>
            <person name="Imamovic A."/>
            <person name="Ireland A."/>
            <person name="Larimer J."/>
            <person name="McCowan C."/>
            <person name="Murphy C."/>
            <person name="Pearson M."/>
            <person name="Poon T.W."/>
            <person name="Priest M."/>
            <person name="Roberts A."/>
            <person name="Saif S."/>
            <person name="Shea T."/>
            <person name="Sisk P."/>
            <person name="Sykes S."/>
            <person name="Wortman J."/>
            <person name="Nusbaum C."/>
            <person name="Birren B."/>
        </authorList>
    </citation>
    <scope>NUCLEOTIDE SEQUENCE [LARGE SCALE GENOMIC DNA]</scope>
    <source>
        <strain evidence="4 5">CBS 606.96</strain>
    </source>
</reference>
<keyword evidence="3" id="KW-0560">Oxidoreductase</keyword>
<keyword evidence="2" id="KW-0288">FMN</keyword>
<dbReference type="GO" id="GO:0018580">
    <property type="term" value="F:nitronate monooxygenase activity"/>
    <property type="evidence" value="ECO:0007669"/>
    <property type="project" value="InterPro"/>
</dbReference>
<accession>W9YIA0</accession>
<gene>
    <name evidence="4" type="ORF">A1O3_00823</name>
</gene>
<dbReference type="InterPro" id="IPR013785">
    <property type="entry name" value="Aldolase_TIM"/>
</dbReference>
<evidence type="ECO:0000256" key="3">
    <source>
        <dbReference type="ARBA" id="ARBA00023002"/>
    </source>
</evidence>
<protein>
    <submittedName>
        <fullName evidence="4">Uncharacterized protein</fullName>
    </submittedName>
</protein>
<dbReference type="InterPro" id="IPR004136">
    <property type="entry name" value="NMO"/>
</dbReference>
<dbReference type="EMBL" id="AMGY01000001">
    <property type="protein sequence ID" value="EXJ92273.1"/>
    <property type="molecule type" value="Genomic_DNA"/>
</dbReference>
<evidence type="ECO:0000256" key="2">
    <source>
        <dbReference type="ARBA" id="ARBA00022643"/>
    </source>
</evidence>